<reference evidence="1" key="1">
    <citation type="submission" date="2020-08" db="EMBL/GenBank/DDBJ databases">
        <title>Multicomponent nature underlies the extraordinary mechanical properties of spider dragline silk.</title>
        <authorList>
            <person name="Kono N."/>
            <person name="Nakamura H."/>
            <person name="Mori M."/>
            <person name="Yoshida Y."/>
            <person name="Ohtoshi R."/>
            <person name="Malay A.D."/>
            <person name="Moran D.A.P."/>
            <person name="Tomita M."/>
            <person name="Numata K."/>
            <person name="Arakawa K."/>
        </authorList>
    </citation>
    <scope>NUCLEOTIDE SEQUENCE</scope>
</reference>
<protein>
    <submittedName>
        <fullName evidence="1">Uncharacterized protein</fullName>
    </submittedName>
</protein>
<name>A0A8X6MTM2_NEPPI</name>
<gene>
    <name evidence="1" type="ORF">NPIL_631141</name>
</gene>
<accession>A0A8X6MTM2</accession>
<comment type="caution">
    <text evidence="1">The sequence shown here is derived from an EMBL/GenBank/DDBJ whole genome shotgun (WGS) entry which is preliminary data.</text>
</comment>
<keyword evidence="2" id="KW-1185">Reference proteome</keyword>
<sequence length="125" mass="14591">MNRKNKVHLDYLEFYSSALFEINSRCGWRPDKRRESSKSLREEALFTSGRSGSRMVDYINLDIALIILTAGGNNAISHRMYVQQFQTKRTPTQLFLTYSNDYLRAILSRDPSRVANERNGIRILR</sequence>
<proteinExistence type="predicted"/>
<evidence type="ECO:0000313" key="1">
    <source>
        <dbReference type="EMBL" id="GFS77419.1"/>
    </source>
</evidence>
<organism evidence="1 2">
    <name type="scientific">Nephila pilipes</name>
    <name type="common">Giant wood spider</name>
    <name type="synonym">Nephila maculata</name>
    <dbReference type="NCBI Taxonomy" id="299642"/>
    <lineage>
        <taxon>Eukaryota</taxon>
        <taxon>Metazoa</taxon>
        <taxon>Ecdysozoa</taxon>
        <taxon>Arthropoda</taxon>
        <taxon>Chelicerata</taxon>
        <taxon>Arachnida</taxon>
        <taxon>Araneae</taxon>
        <taxon>Araneomorphae</taxon>
        <taxon>Entelegynae</taxon>
        <taxon>Araneoidea</taxon>
        <taxon>Nephilidae</taxon>
        <taxon>Nephila</taxon>
    </lineage>
</organism>
<dbReference type="EMBL" id="BMAW01097009">
    <property type="protein sequence ID" value="GFS77419.1"/>
    <property type="molecule type" value="Genomic_DNA"/>
</dbReference>
<evidence type="ECO:0000313" key="2">
    <source>
        <dbReference type="Proteomes" id="UP000887013"/>
    </source>
</evidence>
<dbReference type="AlphaFoldDB" id="A0A8X6MTM2"/>
<dbReference type="Proteomes" id="UP000887013">
    <property type="component" value="Unassembled WGS sequence"/>
</dbReference>